<keyword evidence="6" id="KW-0119">Carbohydrate metabolism</keyword>
<feature type="binding site" evidence="10">
    <location>
        <position position="162"/>
    </location>
    <ligand>
        <name>substrate</name>
    </ligand>
</feature>
<feature type="active site" description="Proton donor" evidence="9">
    <location>
        <position position="163"/>
    </location>
</feature>
<evidence type="ECO:0000256" key="7">
    <source>
        <dbReference type="ARBA" id="ARBA00023295"/>
    </source>
</evidence>
<evidence type="ECO:0000256" key="2">
    <source>
        <dbReference type="ARBA" id="ARBA00010838"/>
    </source>
</evidence>
<dbReference type="Proteomes" id="UP000007054">
    <property type="component" value="Chromosome"/>
</dbReference>
<proteinExistence type="inferred from homology"/>
<evidence type="ECO:0000256" key="8">
    <source>
        <dbReference type="ARBA" id="ARBA00023326"/>
    </source>
</evidence>
<dbReference type="STRING" id="213810.RUM_10120"/>
<feature type="binding site" evidence="10">
    <location>
        <position position="118"/>
    </location>
    <ligand>
        <name>substrate</name>
    </ligand>
</feature>
<evidence type="ECO:0000313" key="12">
    <source>
        <dbReference type="EMBL" id="CBL17177.1"/>
    </source>
</evidence>
<dbReference type="GO" id="GO:0005829">
    <property type="term" value="C:cytosol"/>
    <property type="evidence" value="ECO:0007669"/>
    <property type="project" value="TreeGrafter"/>
</dbReference>
<dbReference type="NCBIfam" id="TIGR03356">
    <property type="entry name" value="BGL"/>
    <property type="match status" value="1"/>
</dbReference>
<comment type="similarity">
    <text evidence="2 11">Belongs to the glycosyl hydrolase 1 family.</text>
</comment>
<dbReference type="PANTHER" id="PTHR10353:SF36">
    <property type="entry name" value="LP05116P"/>
    <property type="match status" value="1"/>
</dbReference>
<keyword evidence="7 11" id="KW-0326">Glycosidase</keyword>
<dbReference type="InterPro" id="IPR017853">
    <property type="entry name" value="GH"/>
</dbReference>
<evidence type="ECO:0000256" key="10">
    <source>
        <dbReference type="PIRSR" id="PIRSR617736-2"/>
    </source>
</evidence>
<evidence type="ECO:0000313" key="13">
    <source>
        <dbReference type="Proteomes" id="UP000007054"/>
    </source>
</evidence>
<accession>D4LC32</accession>
<feature type="binding site" evidence="10">
    <location>
        <begin position="403"/>
        <end position="404"/>
    </location>
    <ligand>
        <name>substrate</name>
    </ligand>
</feature>
<dbReference type="EMBL" id="FP929052">
    <property type="protein sequence ID" value="CBL17177.1"/>
    <property type="molecule type" value="Genomic_DNA"/>
</dbReference>
<organism evidence="12 13">
    <name type="scientific">Ruminococcus champanellensis (strain DSM 18848 / JCM 17042 / KCTC 15320 / 18P13)</name>
    <dbReference type="NCBI Taxonomy" id="213810"/>
    <lineage>
        <taxon>Bacteria</taxon>
        <taxon>Bacillati</taxon>
        <taxon>Bacillota</taxon>
        <taxon>Clostridia</taxon>
        <taxon>Eubacteriales</taxon>
        <taxon>Oscillospiraceae</taxon>
        <taxon>Ruminococcus</taxon>
    </lineage>
</organism>
<evidence type="ECO:0000256" key="11">
    <source>
        <dbReference type="RuleBase" id="RU361175"/>
    </source>
</evidence>
<dbReference type="SUPFAM" id="SSF51445">
    <property type="entry name" value="(Trans)glycosidases"/>
    <property type="match status" value="1"/>
</dbReference>
<dbReference type="PROSITE" id="PS00653">
    <property type="entry name" value="GLYCOSYL_HYDROL_F1_2"/>
    <property type="match status" value="1"/>
</dbReference>
<protein>
    <recommendedName>
        <fullName evidence="3 11">Beta-glucosidase</fullName>
        <ecNumber evidence="3 11">3.2.1.21</ecNumber>
    </recommendedName>
</protein>
<dbReference type="Pfam" id="PF00232">
    <property type="entry name" value="Glyco_hydro_1"/>
    <property type="match status" value="1"/>
</dbReference>
<dbReference type="KEGG" id="rch:RUM_10120"/>
<feature type="binding site" evidence="10">
    <location>
        <position position="396"/>
    </location>
    <ligand>
        <name>substrate</name>
    </ligand>
</feature>
<dbReference type="OrthoDB" id="2339329at2"/>
<dbReference type="InterPro" id="IPR017736">
    <property type="entry name" value="Glyco_hydro_1_beta-glucosidase"/>
</dbReference>
<dbReference type="RefSeq" id="WP_015558084.1">
    <property type="nucleotide sequence ID" value="NC_021039.1"/>
</dbReference>
<feature type="binding site" evidence="10">
    <location>
        <position position="301"/>
    </location>
    <ligand>
        <name>substrate</name>
    </ligand>
</feature>
<keyword evidence="13" id="KW-1185">Reference proteome</keyword>
<dbReference type="EC" id="3.2.1.21" evidence="3 11"/>
<dbReference type="PRINTS" id="PR00131">
    <property type="entry name" value="GLHYDRLASE1"/>
</dbReference>
<evidence type="ECO:0000256" key="1">
    <source>
        <dbReference type="ARBA" id="ARBA00000448"/>
    </source>
</evidence>
<reference evidence="12 13" key="1">
    <citation type="submission" date="2010-03" db="EMBL/GenBank/DDBJ databases">
        <title>The genome sequence of Ruminococcus sp. 18P13.</title>
        <authorList>
            <consortium name="metaHIT consortium -- http://www.metahit.eu/"/>
            <person name="Pajon A."/>
            <person name="Turner K."/>
            <person name="Parkhill J."/>
            <person name="Bernalier A."/>
        </authorList>
    </citation>
    <scope>NUCLEOTIDE SEQUENCE [LARGE SCALE GENOMIC DNA]</scope>
    <source>
        <strain evidence="13">DSM 18848 / JCM 17042 / 18P13</strain>
    </source>
</reference>
<dbReference type="GeneID" id="83155768"/>
<dbReference type="Gene3D" id="3.20.20.80">
    <property type="entry name" value="Glycosidases"/>
    <property type="match status" value="1"/>
</dbReference>
<evidence type="ECO:0000256" key="5">
    <source>
        <dbReference type="ARBA" id="ARBA00023001"/>
    </source>
</evidence>
<feature type="binding site" evidence="10">
    <location>
        <position position="17"/>
    </location>
    <ligand>
        <name>substrate</name>
    </ligand>
</feature>
<keyword evidence="4 11" id="KW-0378">Hydrolase</keyword>
<name>D4LC32_RUMC1</name>
<keyword evidence="8" id="KW-0624">Polysaccharide degradation</keyword>
<dbReference type="CAZy" id="GH1">
    <property type="family name" value="Glycoside Hydrolase Family 1"/>
</dbReference>
<dbReference type="PATRIC" id="fig|213810.4.peg.916"/>
<dbReference type="InterPro" id="IPR001360">
    <property type="entry name" value="Glyco_hydro_1"/>
</dbReference>
<evidence type="ECO:0000256" key="4">
    <source>
        <dbReference type="ARBA" id="ARBA00022801"/>
    </source>
</evidence>
<evidence type="ECO:0000256" key="6">
    <source>
        <dbReference type="ARBA" id="ARBA00023277"/>
    </source>
</evidence>
<feature type="active site" description="Nucleophile" evidence="9">
    <location>
        <position position="349"/>
    </location>
</feature>
<dbReference type="InterPro" id="IPR033132">
    <property type="entry name" value="GH_1_N_CS"/>
</dbReference>
<evidence type="ECO:0000256" key="3">
    <source>
        <dbReference type="ARBA" id="ARBA00012744"/>
    </source>
</evidence>
<dbReference type="AlphaFoldDB" id="D4LC32"/>
<dbReference type="GO" id="GO:0008422">
    <property type="term" value="F:beta-glucosidase activity"/>
    <property type="evidence" value="ECO:0007669"/>
    <property type="project" value="UniProtKB-EC"/>
</dbReference>
<keyword evidence="5" id="KW-0136">Cellulose degradation</keyword>
<dbReference type="FunFam" id="3.20.20.80:FF:000004">
    <property type="entry name" value="Beta-glucosidase 6-phospho-beta-glucosidase"/>
    <property type="match status" value="1"/>
</dbReference>
<sequence>MSFQKDFLWGAAAASYQVEGAYQEDGKGLNIWDVYTREPGHVAFNENGDVACDHYHRFKEDVALMKQIGLKAYRLSISWTRVIPNGTGEVNPAGIAFYNALIDELLAAGIEPLVTIFHWDYPYALHCRGGWLNPASSDWFEAYTRVLVDSFSDRVRYWMTINEPQVFITDGYKNGNFAPFMKHPDGDLIRMTHNVLLAHGKAVRTIRAHAKRTPIVGFAPTGPCVVPASNAPEDIERARAASFDFNRNNYTSSNAWWGDPIVLGHYSPRAYELFGDLMPKENPEEMALISQKLDFYGANIYWSMQGGELGTTLTGCPKSNLAWPLTPDVMYWSIRFLHERYQLPLMITENGMAGHDWVALDGKVHDPDRIDYLTRYLRSCKRAVEEGLPLIGYMHWSIMDNFEWARGYDQRFGLIHVDYGTQKRTLKDSAYWYASVIAENGENL</sequence>
<dbReference type="PANTHER" id="PTHR10353">
    <property type="entry name" value="GLYCOSYL HYDROLASE"/>
    <property type="match status" value="1"/>
</dbReference>
<evidence type="ECO:0000256" key="9">
    <source>
        <dbReference type="PIRSR" id="PIRSR617736-1"/>
    </source>
</evidence>
<dbReference type="BioCyc" id="RCHA213810:RUM_RS04865-MONOMER"/>
<dbReference type="HOGENOM" id="CLU_001859_0_1_9"/>
<dbReference type="GO" id="GO:0030245">
    <property type="term" value="P:cellulose catabolic process"/>
    <property type="evidence" value="ECO:0007669"/>
    <property type="project" value="UniProtKB-KW"/>
</dbReference>
<comment type="catalytic activity">
    <reaction evidence="1 11">
        <text>Hydrolysis of terminal, non-reducing beta-D-glucosyl residues with release of beta-D-glucose.</text>
        <dbReference type="EC" id="3.2.1.21"/>
    </reaction>
</comment>
<gene>
    <name evidence="12" type="ordered locus">RUM_10120</name>
</gene>